<sequence>MIFKGFAIAVLSLITATSSSPVKLIIDTDLGFDVDDVGAISVGHYLQDIGACEIVAILHNTGFPKGIGGVDVLQNYYNSSATLGAYTGPWGSSDAALSAQDSYTSLIESEFPSDVKTYNDVNSAVDSYRRALESQADHSVVIASIGELTNLRDIIKAEPALFAQKVKSIYYMDGGYNFGCGDSDGSEWSPWLGSTEDCDGAAQFVVENVPTTIKQVFTLNGADIYTGSRFNDGCGSGPVKAAYQKWTNYGSRPSWDPITVWYAVYGESSLYSTAHAETTTVDYYGHEVYDTSDTSNNMYQTWIDSTRKGDVTKILDDAMCSAPCLGGKAGACSGYELNSMKNCWGDRGDGSGSHGATDLESPSDSSAGVMTLSACMNLCDETPNCEGVSVSFADGGSGLVNCFRKGSIDINDCDEYFPIDTWVKK</sequence>
<dbReference type="AlphaFoldDB" id="A0A9W7ESB7"/>
<gene>
    <name evidence="2" type="ORF">TrST_g3681</name>
</gene>
<evidence type="ECO:0000313" key="3">
    <source>
        <dbReference type="Proteomes" id="UP001165085"/>
    </source>
</evidence>
<dbReference type="SUPFAM" id="SSF53590">
    <property type="entry name" value="Nucleoside hydrolase"/>
    <property type="match status" value="1"/>
</dbReference>
<dbReference type="GO" id="GO:0016799">
    <property type="term" value="F:hydrolase activity, hydrolyzing N-glycosyl compounds"/>
    <property type="evidence" value="ECO:0007669"/>
    <property type="project" value="InterPro"/>
</dbReference>
<organism evidence="2 3">
    <name type="scientific">Triparma strigata</name>
    <dbReference type="NCBI Taxonomy" id="1606541"/>
    <lineage>
        <taxon>Eukaryota</taxon>
        <taxon>Sar</taxon>
        <taxon>Stramenopiles</taxon>
        <taxon>Ochrophyta</taxon>
        <taxon>Bolidophyceae</taxon>
        <taxon>Parmales</taxon>
        <taxon>Triparmaceae</taxon>
        <taxon>Triparma</taxon>
    </lineage>
</organism>
<feature type="chain" id="PRO_5040997933" description="Inosine/uridine-preferring nucleoside hydrolase domain-containing protein" evidence="1">
    <location>
        <begin position="20"/>
        <end position="425"/>
    </location>
</feature>
<keyword evidence="3" id="KW-1185">Reference proteome</keyword>
<keyword evidence="1" id="KW-0732">Signal</keyword>
<evidence type="ECO:0008006" key="4">
    <source>
        <dbReference type="Google" id="ProtNLM"/>
    </source>
</evidence>
<accession>A0A9W7ESB7</accession>
<proteinExistence type="predicted"/>
<dbReference type="OrthoDB" id="187522at2759"/>
<feature type="signal peptide" evidence="1">
    <location>
        <begin position="1"/>
        <end position="19"/>
    </location>
</feature>
<dbReference type="EMBL" id="BRXY01000348">
    <property type="protein sequence ID" value="GMH88937.1"/>
    <property type="molecule type" value="Genomic_DNA"/>
</dbReference>
<name>A0A9W7ESB7_9STRA</name>
<dbReference type="PANTHER" id="PTHR43264:SF1">
    <property type="entry name" value="INOSINE_URIDINE-PREFERRING NUCLEOSIDE HYDROLASE DOMAIN-CONTAINING PROTEIN"/>
    <property type="match status" value="1"/>
</dbReference>
<reference evidence="3" key="1">
    <citation type="journal article" date="2023" name="Commun. Biol.">
        <title>Genome analysis of Parmales, the sister group of diatoms, reveals the evolutionary specialization of diatoms from phago-mixotrophs to photoautotrophs.</title>
        <authorList>
            <person name="Ban H."/>
            <person name="Sato S."/>
            <person name="Yoshikawa S."/>
            <person name="Yamada K."/>
            <person name="Nakamura Y."/>
            <person name="Ichinomiya M."/>
            <person name="Sato N."/>
            <person name="Blanc-Mathieu R."/>
            <person name="Endo H."/>
            <person name="Kuwata A."/>
            <person name="Ogata H."/>
        </authorList>
    </citation>
    <scope>NUCLEOTIDE SEQUENCE [LARGE SCALE GENOMIC DNA]</scope>
    <source>
        <strain evidence="3">NIES 3701</strain>
    </source>
</reference>
<protein>
    <recommendedName>
        <fullName evidence="4">Inosine/uridine-preferring nucleoside hydrolase domain-containing protein</fullName>
    </recommendedName>
</protein>
<evidence type="ECO:0000313" key="2">
    <source>
        <dbReference type="EMBL" id="GMH88937.1"/>
    </source>
</evidence>
<dbReference type="InterPro" id="IPR036452">
    <property type="entry name" value="Ribo_hydro-like"/>
</dbReference>
<comment type="caution">
    <text evidence="2">The sequence shown here is derived from an EMBL/GenBank/DDBJ whole genome shotgun (WGS) entry which is preliminary data.</text>
</comment>
<evidence type="ECO:0000256" key="1">
    <source>
        <dbReference type="SAM" id="SignalP"/>
    </source>
</evidence>
<dbReference type="Proteomes" id="UP001165085">
    <property type="component" value="Unassembled WGS sequence"/>
</dbReference>
<dbReference type="Gene3D" id="3.90.245.10">
    <property type="entry name" value="Ribonucleoside hydrolase-like"/>
    <property type="match status" value="1"/>
</dbReference>
<dbReference type="PANTHER" id="PTHR43264">
    <property type="match status" value="1"/>
</dbReference>